<keyword evidence="2" id="KW-1185">Reference proteome</keyword>
<dbReference type="EMBL" id="UYYA01004861">
    <property type="protein sequence ID" value="VDM63585.1"/>
    <property type="molecule type" value="Genomic_DNA"/>
</dbReference>
<accession>A0A0R3PZK4</accession>
<reference evidence="1 2" key="2">
    <citation type="submission" date="2018-11" db="EMBL/GenBank/DDBJ databases">
        <authorList>
            <consortium name="Pathogen Informatics"/>
        </authorList>
    </citation>
    <scope>NUCLEOTIDE SEQUENCE [LARGE SCALE GENOMIC DNA]</scope>
    <source>
        <strain evidence="1 2">Costa Rica</strain>
    </source>
</reference>
<evidence type="ECO:0000313" key="3">
    <source>
        <dbReference type="WBParaSite" id="ACOC_0001199901-mRNA-1"/>
    </source>
</evidence>
<reference evidence="3" key="1">
    <citation type="submission" date="2017-02" db="UniProtKB">
        <authorList>
            <consortium name="WormBaseParasite"/>
        </authorList>
    </citation>
    <scope>IDENTIFICATION</scope>
</reference>
<dbReference type="AlphaFoldDB" id="A0A0R3PZK4"/>
<dbReference type="Proteomes" id="UP000267027">
    <property type="component" value="Unassembled WGS sequence"/>
</dbReference>
<name>A0A0R3PZK4_ANGCS</name>
<evidence type="ECO:0000313" key="2">
    <source>
        <dbReference type="Proteomes" id="UP000267027"/>
    </source>
</evidence>
<proteinExistence type="predicted"/>
<dbReference type="WBParaSite" id="ACOC_0001199901-mRNA-1">
    <property type="protein sequence ID" value="ACOC_0001199901-mRNA-1"/>
    <property type="gene ID" value="ACOC_0001199901"/>
</dbReference>
<organism evidence="3">
    <name type="scientific">Angiostrongylus costaricensis</name>
    <name type="common">Nematode worm</name>
    <dbReference type="NCBI Taxonomy" id="334426"/>
    <lineage>
        <taxon>Eukaryota</taxon>
        <taxon>Metazoa</taxon>
        <taxon>Ecdysozoa</taxon>
        <taxon>Nematoda</taxon>
        <taxon>Chromadorea</taxon>
        <taxon>Rhabditida</taxon>
        <taxon>Rhabditina</taxon>
        <taxon>Rhabditomorpha</taxon>
        <taxon>Strongyloidea</taxon>
        <taxon>Metastrongylidae</taxon>
        <taxon>Angiostrongylus</taxon>
    </lineage>
</organism>
<sequence>MGVKIGGRQLHYLRFGDNVVLITPNISQAERMPNALQEDHRPDGQCSSQRALKKDMMLDESLERAEPTGLLFHAHGKMEDLLAPARVV</sequence>
<evidence type="ECO:0000313" key="1">
    <source>
        <dbReference type="EMBL" id="VDM63585.1"/>
    </source>
</evidence>
<protein>
    <submittedName>
        <fullName evidence="3">Reverse transcriptase domain-containing protein</fullName>
    </submittedName>
</protein>
<gene>
    <name evidence="1" type="ORF">ACOC_LOCUS12000</name>
</gene>